<protein>
    <recommendedName>
        <fullName evidence="1">Endonuclease/exonuclease/phosphatase domain-containing protein</fullName>
    </recommendedName>
</protein>
<dbReference type="Proteomes" id="UP001623348">
    <property type="component" value="Unassembled WGS sequence"/>
</dbReference>
<dbReference type="Pfam" id="PF14529">
    <property type="entry name" value="Exo_endo_phos_2"/>
    <property type="match status" value="1"/>
</dbReference>
<evidence type="ECO:0000313" key="3">
    <source>
        <dbReference type="Proteomes" id="UP001623348"/>
    </source>
</evidence>
<evidence type="ECO:0000259" key="1">
    <source>
        <dbReference type="Pfam" id="PF14529"/>
    </source>
</evidence>
<dbReference type="SUPFAM" id="SSF56219">
    <property type="entry name" value="DNase I-like"/>
    <property type="match status" value="1"/>
</dbReference>
<dbReference type="Gene3D" id="3.60.10.10">
    <property type="entry name" value="Endonuclease/exonuclease/phosphatase"/>
    <property type="match status" value="1"/>
</dbReference>
<dbReference type="EMBL" id="BAAFJT010000001">
    <property type="protein sequence ID" value="GAB0179410.1"/>
    <property type="molecule type" value="Genomic_DNA"/>
</dbReference>
<feature type="domain" description="Endonuclease/exonuclease/phosphatase" evidence="1">
    <location>
        <begin position="24"/>
        <end position="134"/>
    </location>
</feature>
<dbReference type="InterPro" id="IPR036691">
    <property type="entry name" value="Endo/exonu/phosph_ase_sf"/>
</dbReference>
<comment type="caution">
    <text evidence="2">The sequence shown here is derived from an EMBL/GenBank/DDBJ whole genome shotgun (WGS) entry which is preliminary data.</text>
</comment>
<dbReference type="PANTHER" id="PTHR33395:SF22">
    <property type="entry name" value="REVERSE TRANSCRIPTASE DOMAIN-CONTAINING PROTEIN"/>
    <property type="match status" value="1"/>
</dbReference>
<evidence type="ECO:0000313" key="2">
    <source>
        <dbReference type="EMBL" id="GAB0179410.1"/>
    </source>
</evidence>
<accession>A0ABC9W1B1</accession>
<dbReference type="AlphaFoldDB" id="A0ABC9W1B1"/>
<keyword evidence="3" id="KW-1185">Reference proteome</keyword>
<proteinExistence type="predicted"/>
<dbReference type="PANTHER" id="PTHR33395">
    <property type="entry name" value="TRANSCRIPTASE, PUTATIVE-RELATED-RELATED"/>
    <property type="match status" value="1"/>
</dbReference>
<reference evidence="2 3" key="1">
    <citation type="submission" date="2024-06" db="EMBL/GenBank/DDBJ databases">
        <title>The draft genome of Grus japonensis, version 3.</title>
        <authorList>
            <person name="Nabeshima K."/>
            <person name="Suzuki S."/>
            <person name="Onuma M."/>
        </authorList>
    </citation>
    <scope>NUCLEOTIDE SEQUENCE [LARGE SCALE GENOMIC DNA]</scope>
    <source>
        <strain evidence="2 3">451A</strain>
    </source>
</reference>
<sequence>MDEEPTESLWVRIKGRAETGDIIVGVCYRPSNQEDCLDEALYRQIGAASCSQALVLMGDFSHPDICWRNNTAGHKQSRRFLECVDDNFLLQVIEEVIEPTRRGAMLDLVLTNKDGLVGNVKLKGNLGCSDHEMVEHKILRAARKAHSKLTALDFRRADFDLGIVGIVQP</sequence>
<organism evidence="2 3">
    <name type="scientific">Grus japonensis</name>
    <name type="common">Japanese crane</name>
    <name type="synonym">Red-crowned crane</name>
    <dbReference type="NCBI Taxonomy" id="30415"/>
    <lineage>
        <taxon>Eukaryota</taxon>
        <taxon>Metazoa</taxon>
        <taxon>Chordata</taxon>
        <taxon>Craniata</taxon>
        <taxon>Vertebrata</taxon>
        <taxon>Euteleostomi</taxon>
        <taxon>Archelosauria</taxon>
        <taxon>Archosauria</taxon>
        <taxon>Dinosauria</taxon>
        <taxon>Saurischia</taxon>
        <taxon>Theropoda</taxon>
        <taxon>Coelurosauria</taxon>
        <taxon>Aves</taxon>
        <taxon>Neognathae</taxon>
        <taxon>Neoaves</taxon>
        <taxon>Gruiformes</taxon>
        <taxon>Gruidae</taxon>
        <taxon>Grus</taxon>
    </lineage>
</organism>
<name>A0ABC9W1B1_GRUJA</name>
<gene>
    <name evidence="2" type="ORF">GRJ2_000406300</name>
</gene>
<dbReference type="InterPro" id="IPR005135">
    <property type="entry name" value="Endo/exonuclease/phosphatase"/>
</dbReference>